<dbReference type="KEGG" id="cfk:CFRA_04445"/>
<dbReference type="PIRSF" id="PIRSF018249">
    <property type="entry name" value="MyrA_prd"/>
    <property type="match status" value="1"/>
</dbReference>
<dbReference type="AlphaFoldDB" id="A0A1L7CS21"/>
<evidence type="ECO:0000313" key="5">
    <source>
        <dbReference type="Proteomes" id="UP000185434"/>
    </source>
</evidence>
<keyword evidence="1" id="KW-0862">Zinc</keyword>
<evidence type="ECO:0000256" key="2">
    <source>
        <dbReference type="PIRSR" id="PIRSR018249-2"/>
    </source>
</evidence>
<dbReference type="InterPro" id="IPR041698">
    <property type="entry name" value="Methyltransf_25"/>
</dbReference>
<dbReference type="GO" id="GO:0008168">
    <property type="term" value="F:methyltransferase activity"/>
    <property type="evidence" value="ECO:0007669"/>
    <property type="project" value="UniProtKB-KW"/>
</dbReference>
<keyword evidence="4" id="KW-0808">Transferase</keyword>
<dbReference type="Pfam" id="PF13649">
    <property type="entry name" value="Methyltransf_25"/>
    <property type="match status" value="1"/>
</dbReference>
<keyword evidence="1" id="KW-0479">Metal-binding</keyword>
<evidence type="ECO:0000313" key="4">
    <source>
        <dbReference type="EMBL" id="APT88636.1"/>
    </source>
</evidence>
<dbReference type="Proteomes" id="UP000185434">
    <property type="component" value="Chromosome"/>
</dbReference>
<proteinExistence type="predicted"/>
<dbReference type="EMBL" id="CP009247">
    <property type="protein sequence ID" value="APT88636.1"/>
    <property type="molecule type" value="Genomic_DNA"/>
</dbReference>
<name>A0A1L7CS21_9CORY</name>
<reference evidence="4 5" key="1">
    <citation type="submission" date="2014-08" db="EMBL/GenBank/DDBJ databases">
        <title>Complete genome sequence of Corynebacterium frankenforstense ST18(T) (=DSM 45800(T)), isolated from raw cow milk.</title>
        <authorList>
            <person name="Ruckert C."/>
            <person name="Albersmeier A."/>
            <person name="Winkler A."/>
            <person name="Lipski A."/>
            <person name="Kalinowski J."/>
        </authorList>
    </citation>
    <scope>NUCLEOTIDE SEQUENCE [LARGE SCALE GENOMIC DNA]</scope>
    <source>
        <strain evidence="4 5">ST18</strain>
    </source>
</reference>
<dbReference type="InterPro" id="IPR029063">
    <property type="entry name" value="SAM-dependent_MTases_sf"/>
</dbReference>
<feature type="binding site" evidence="1">
    <location>
        <position position="33"/>
    </location>
    <ligand>
        <name>Zn(2+)</name>
        <dbReference type="ChEBI" id="CHEBI:29105"/>
    </ligand>
</feature>
<sequence length="289" mass="30333">MLADVIDVLADPVDGSALEGADDFRRLVSETGHSYDVARQGYVTLAGGAGLKHKGDGPEMVAARETFLGRGHFAPFVESVTDTVEDALEAAGVPEDAHPVICEVGAGTGYYLAHTLDTVAGARGVGIDVSAAAAKHLAKAHPRLGAVVADVWAGMPVRDHSVDVITVLFAPRNPGEFARVLTPGGQAVVLTADPGHLDELREPLGIIGVEEGKVDRLLEQSKGHLEQVGELEHIEFKMDLDQESIASQIGMSPSARHIAPDVLAERISRLPATMTVTAKATVTRLTPVA</sequence>
<gene>
    <name evidence="4" type="ORF">CFRA_04445</name>
</gene>
<dbReference type="RefSeq" id="WP_075663622.1">
    <property type="nucleotide sequence ID" value="NZ_CP009247.1"/>
</dbReference>
<evidence type="ECO:0000256" key="1">
    <source>
        <dbReference type="PIRSR" id="PIRSR018249-1"/>
    </source>
</evidence>
<dbReference type="Gene3D" id="3.40.50.150">
    <property type="entry name" value="Vaccinia Virus protein VP39"/>
    <property type="match status" value="1"/>
</dbReference>
<dbReference type="GO" id="GO:0046872">
    <property type="term" value="F:metal ion binding"/>
    <property type="evidence" value="ECO:0007669"/>
    <property type="project" value="UniProtKB-KW"/>
</dbReference>
<feature type="binding site" evidence="2">
    <location>
        <position position="196"/>
    </location>
    <ligand>
        <name>S-adenosyl-L-methionine</name>
        <dbReference type="ChEBI" id="CHEBI:59789"/>
    </ligand>
</feature>
<accession>A0A1L7CS21</accession>
<feature type="binding site" evidence="2">
    <location>
        <begin position="108"/>
        <end position="109"/>
    </location>
    <ligand>
        <name>S-adenosyl-L-methionine</name>
        <dbReference type="ChEBI" id="CHEBI:59789"/>
    </ligand>
</feature>
<keyword evidence="2" id="KW-0949">S-adenosyl-L-methionine</keyword>
<organism evidence="4 5">
    <name type="scientific">Corynebacterium frankenforstense DSM 45800</name>
    <dbReference type="NCBI Taxonomy" id="1437875"/>
    <lineage>
        <taxon>Bacteria</taxon>
        <taxon>Bacillati</taxon>
        <taxon>Actinomycetota</taxon>
        <taxon>Actinomycetes</taxon>
        <taxon>Mycobacteriales</taxon>
        <taxon>Corynebacteriaceae</taxon>
        <taxon>Corynebacterium</taxon>
    </lineage>
</organism>
<evidence type="ECO:0000259" key="3">
    <source>
        <dbReference type="Pfam" id="PF13649"/>
    </source>
</evidence>
<feature type="domain" description="Methyltransferase" evidence="3">
    <location>
        <begin position="101"/>
        <end position="185"/>
    </location>
</feature>
<dbReference type="GO" id="GO:0032259">
    <property type="term" value="P:methylation"/>
    <property type="evidence" value="ECO:0007669"/>
    <property type="project" value="UniProtKB-KW"/>
</dbReference>
<keyword evidence="5" id="KW-1185">Reference proteome</keyword>
<dbReference type="SUPFAM" id="SSF53335">
    <property type="entry name" value="S-adenosyl-L-methionine-dependent methyltransferases"/>
    <property type="match status" value="1"/>
</dbReference>
<keyword evidence="4" id="KW-0489">Methyltransferase</keyword>
<protein>
    <submittedName>
        <fullName evidence="4">SAM-dependent methyltransferase</fullName>
    </submittedName>
</protein>
<feature type="binding site" evidence="2">
    <location>
        <position position="73"/>
    </location>
    <ligand>
        <name>S-adenosyl-L-methionine</name>
        <dbReference type="ChEBI" id="CHEBI:59789"/>
    </ligand>
</feature>
<dbReference type="OrthoDB" id="108476at2"/>
<dbReference type="InterPro" id="IPR016718">
    <property type="entry name" value="rRNA_m1G-MeTrfase_A_prd"/>
</dbReference>